<dbReference type="InterPro" id="IPR029787">
    <property type="entry name" value="Nucleotide_cyclase"/>
</dbReference>
<dbReference type="SUPFAM" id="SSF55073">
    <property type="entry name" value="Nucleotide cyclase"/>
    <property type="match status" value="1"/>
</dbReference>
<proteinExistence type="predicted"/>
<dbReference type="Gene3D" id="3.30.70.1230">
    <property type="entry name" value="Nucleotide cyclase"/>
    <property type="match status" value="1"/>
</dbReference>
<keyword evidence="2" id="KW-1185">Reference proteome</keyword>
<accession>A0ABX8R231</accession>
<protein>
    <submittedName>
        <fullName evidence="1">Uncharacterized protein</fullName>
    </submittedName>
</protein>
<evidence type="ECO:0000313" key="2">
    <source>
        <dbReference type="Proteomes" id="UP001049518"/>
    </source>
</evidence>
<evidence type="ECO:0000313" key="1">
    <source>
        <dbReference type="EMBL" id="QXJ24943.1"/>
    </source>
</evidence>
<dbReference type="Proteomes" id="UP001049518">
    <property type="component" value="Chromosome"/>
</dbReference>
<dbReference type="EMBL" id="CP059572">
    <property type="protein sequence ID" value="QXJ24943.1"/>
    <property type="molecule type" value="Genomic_DNA"/>
</dbReference>
<gene>
    <name evidence="1" type="ORF">AGRA3207_006362</name>
</gene>
<organism evidence="1 2">
    <name type="scientific">Actinomadura graeca</name>
    <dbReference type="NCBI Taxonomy" id="2750812"/>
    <lineage>
        <taxon>Bacteria</taxon>
        <taxon>Bacillati</taxon>
        <taxon>Actinomycetota</taxon>
        <taxon>Actinomycetes</taxon>
        <taxon>Streptosporangiales</taxon>
        <taxon>Thermomonosporaceae</taxon>
        <taxon>Actinomadura</taxon>
    </lineage>
</organism>
<sequence length="238" mass="25745">MEFGYHWVTAVDVEGFSRLSVLDQIGVQGVLRRVLDEAALRAALDRGSWYRQARGDGELAVLPRNTDVLGLVAAYPLELARGLASVNADRGPGPRIRLRLAVHHGTVVGGPFGPVGPAPILVSRLVDADGLRRELRERRATDLVFALSSAVYAEVVESRLGALSPEAFHSLVVRGKGADHLAYVHGDWRGLARLRPPAPDAAGWAEAECPHDRDDVSVRVLRSPPTRPRRFSAVAGHS</sequence>
<name>A0ABX8R231_9ACTN</name>
<reference evidence="1" key="1">
    <citation type="submission" date="2020-07" db="EMBL/GenBank/DDBJ databases">
        <authorList>
            <person name="Tarantini F.S."/>
            <person name="Hong K.W."/>
            <person name="Chan K.G."/>
        </authorList>
    </citation>
    <scope>NUCLEOTIDE SEQUENCE</scope>
    <source>
        <strain evidence="1">32-07</strain>
    </source>
</reference>
<dbReference type="RefSeq" id="WP_231330845.1">
    <property type="nucleotide sequence ID" value="NZ_CP059572.1"/>
</dbReference>